<protein>
    <submittedName>
        <fullName evidence="2">GNAT family N-acetyltransferase</fullName>
        <ecNumber evidence="2">2.3.1.-</ecNumber>
    </submittedName>
</protein>
<dbReference type="SUPFAM" id="SSF55729">
    <property type="entry name" value="Acyl-CoA N-acyltransferases (Nat)"/>
    <property type="match status" value="1"/>
</dbReference>
<dbReference type="CDD" id="cd04301">
    <property type="entry name" value="NAT_SF"/>
    <property type="match status" value="1"/>
</dbReference>
<feature type="domain" description="N-acetyltransferase" evidence="1">
    <location>
        <begin position="7"/>
        <end position="147"/>
    </location>
</feature>
<dbReference type="EMBL" id="CP139960">
    <property type="protein sequence ID" value="WQD39881.1"/>
    <property type="molecule type" value="Genomic_DNA"/>
</dbReference>
<dbReference type="Gene3D" id="3.40.630.30">
    <property type="match status" value="1"/>
</dbReference>
<dbReference type="GO" id="GO:0016746">
    <property type="term" value="F:acyltransferase activity"/>
    <property type="evidence" value="ECO:0007669"/>
    <property type="project" value="UniProtKB-KW"/>
</dbReference>
<dbReference type="InterPro" id="IPR016181">
    <property type="entry name" value="Acyl_CoA_acyltransferase"/>
</dbReference>
<organism evidence="2 3">
    <name type="scientific">Niabella yanshanensis</name>
    <dbReference type="NCBI Taxonomy" id="577386"/>
    <lineage>
        <taxon>Bacteria</taxon>
        <taxon>Pseudomonadati</taxon>
        <taxon>Bacteroidota</taxon>
        <taxon>Chitinophagia</taxon>
        <taxon>Chitinophagales</taxon>
        <taxon>Chitinophagaceae</taxon>
        <taxon>Niabella</taxon>
    </lineage>
</organism>
<gene>
    <name evidence="2" type="ORF">U0035_06925</name>
</gene>
<keyword evidence="2" id="KW-0808">Transferase</keyword>
<dbReference type="RefSeq" id="WP_114789282.1">
    <property type="nucleotide sequence ID" value="NZ_CP139960.1"/>
</dbReference>
<accession>A0ABZ0WCA7</accession>
<sequence>MINWICKSFNELTLEELYGLLQLRSEVFVVEQHCYYQDVDGKDPKSYHLMGWKDGILLAYARLIPPGVSYTEQSIGRVVLKKEARKSGTGKLLMQESIARSNQIFGKAAIKIGAQYHLKKFYELLGFEQCSDIYDDAGIDHIEMVNS</sequence>
<name>A0ABZ0WCA7_9BACT</name>
<keyword evidence="3" id="KW-1185">Reference proteome</keyword>
<evidence type="ECO:0000313" key="3">
    <source>
        <dbReference type="Proteomes" id="UP001325680"/>
    </source>
</evidence>
<dbReference type="InterPro" id="IPR000182">
    <property type="entry name" value="GNAT_dom"/>
</dbReference>
<dbReference type="PROSITE" id="PS51186">
    <property type="entry name" value="GNAT"/>
    <property type="match status" value="1"/>
</dbReference>
<keyword evidence="2" id="KW-0012">Acyltransferase</keyword>
<dbReference type="EC" id="2.3.1.-" evidence="2"/>
<reference evidence="2 3" key="1">
    <citation type="submission" date="2023-12" db="EMBL/GenBank/DDBJ databases">
        <title>Genome sequencing and assembly of bacterial species from a model synthetic community.</title>
        <authorList>
            <person name="Hogle S.L."/>
        </authorList>
    </citation>
    <scope>NUCLEOTIDE SEQUENCE [LARGE SCALE GENOMIC DNA]</scope>
    <source>
        <strain evidence="2 3">HAMBI_3031</strain>
    </source>
</reference>
<evidence type="ECO:0000313" key="2">
    <source>
        <dbReference type="EMBL" id="WQD39881.1"/>
    </source>
</evidence>
<dbReference type="Proteomes" id="UP001325680">
    <property type="component" value="Chromosome"/>
</dbReference>
<dbReference type="Pfam" id="PF13673">
    <property type="entry name" value="Acetyltransf_10"/>
    <property type="match status" value="1"/>
</dbReference>
<evidence type="ECO:0000259" key="1">
    <source>
        <dbReference type="PROSITE" id="PS51186"/>
    </source>
</evidence>
<proteinExistence type="predicted"/>